<protein>
    <submittedName>
        <fullName evidence="2">DUF4158 domain-containing protein</fullName>
    </submittedName>
</protein>
<dbReference type="RefSeq" id="WP_164456718.1">
    <property type="nucleotide sequence ID" value="NZ_JAAIJQ010000279.1"/>
</dbReference>
<evidence type="ECO:0000259" key="1">
    <source>
        <dbReference type="Pfam" id="PF13700"/>
    </source>
</evidence>
<sequence>MPRRAVLSAAQRSFFEALPTESVELAKHYLLSDEDLALVRERRRQENRLGFAVQLCLSRFPGRLLRVGENPPLPLIRFIADQVGADAGAFGTYAKRAETRREHALLLLERFALTTFKGHHIRELVRWLVPIAVDSPSGNPLVGAVLDELRQRGVCSGYVQFFITSPSQRRSAVLAGAEPLDVRPCQARIDRSGEYDRACMG</sequence>
<feature type="domain" description="DUF4158" evidence="1">
    <location>
        <begin position="7"/>
        <end position="154"/>
    </location>
</feature>
<dbReference type="InterPro" id="IPR025296">
    <property type="entry name" value="DUF4158"/>
</dbReference>
<evidence type="ECO:0000313" key="3">
    <source>
        <dbReference type="Proteomes" id="UP000483379"/>
    </source>
</evidence>
<dbReference type="AlphaFoldDB" id="A0A6M0K7C4"/>
<dbReference type="EMBL" id="JAAIJQ010000279">
    <property type="protein sequence ID" value="NEV65409.1"/>
    <property type="molecule type" value="Genomic_DNA"/>
</dbReference>
<organism evidence="2 3">
    <name type="scientific">Thiorhodococcus minor</name>
    <dbReference type="NCBI Taxonomy" id="57489"/>
    <lineage>
        <taxon>Bacteria</taxon>
        <taxon>Pseudomonadati</taxon>
        <taxon>Pseudomonadota</taxon>
        <taxon>Gammaproteobacteria</taxon>
        <taxon>Chromatiales</taxon>
        <taxon>Chromatiaceae</taxon>
        <taxon>Thiorhodococcus</taxon>
    </lineage>
</organism>
<proteinExistence type="predicted"/>
<comment type="caution">
    <text evidence="2">The sequence shown here is derived from an EMBL/GenBank/DDBJ whole genome shotgun (WGS) entry which is preliminary data.</text>
</comment>
<keyword evidence="3" id="KW-1185">Reference proteome</keyword>
<gene>
    <name evidence="2" type="ORF">G3446_26950</name>
</gene>
<dbReference type="Proteomes" id="UP000483379">
    <property type="component" value="Unassembled WGS sequence"/>
</dbReference>
<reference evidence="2 3" key="1">
    <citation type="submission" date="2020-02" db="EMBL/GenBank/DDBJ databases">
        <title>Genome sequences of Thiorhodococcus mannitoliphagus and Thiorhodococcus minor, purple sulfur photosynthetic bacteria in the gammaproteobacterial family, Chromatiaceae.</title>
        <authorList>
            <person name="Aviles F.A."/>
            <person name="Meyer T.E."/>
            <person name="Kyndt J.A."/>
        </authorList>
    </citation>
    <scope>NUCLEOTIDE SEQUENCE [LARGE SCALE GENOMIC DNA]</scope>
    <source>
        <strain evidence="2 3">DSM 11518</strain>
    </source>
</reference>
<dbReference type="Pfam" id="PF13700">
    <property type="entry name" value="DUF4158"/>
    <property type="match status" value="1"/>
</dbReference>
<evidence type="ECO:0000313" key="2">
    <source>
        <dbReference type="EMBL" id="NEV65409.1"/>
    </source>
</evidence>
<accession>A0A6M0K7C4</accession>
<name>A0A6M0K7C4_9GAMM</name>